<accession>A0ABD1GDC7</accession>
<evidence type="ECO:0000259" key="4">
    <source>
        <dbReference type="PROSITE" id="PS01031"/>
    </source>
</evidence>
<sequence>MPYLWDCSADFPVDKRGKTTLYLADIAQGNRVVSKTICWGETGTGQGVVVGNEPSSSSSGNGASVDWRETVKAHVLKVDVPGFKKEEVKVEVEDGGILQISAERSKEEEEESEKWHCKERSSGILRRLRLPESADLDEMKASMENGVLTVTVPKEEVKAKKQVKIIEISG</sequence>
<reference evidence="5 6" key="1">
    <citation type="submission" date="2024-06" db="EMBL/GenBank/DDBJ databases">
        <title>A chromosome level genome sequence of Diviner's sage (Salvia divinorum).</title>
        <authorList>
            <person name="Ford S.A."/>
            <person name="Ro D.-K."/>
            <person name="Ness R.W."/>
            <person name="Phillips M.A."/>
        </authorList>
    </citation>
    <scope>NUCLEOTIDE SEQUENCE [LARGE SCALE GENOMIC DNA]</scope>
    <source>
        <strain evidence="5">SAF-2024a</strain>
        <tissue evidence="5">Leaf</tissue>
    </source>
</reference>
<dbReference type="InterPro" id="IPR031107">
    <property type="entry name" value="Small_HSP"/>
</dbReference>
<dbReference type="PANTHER" id="PTHR11527">
    <property type="entry name" value="HEAT-SHOCK PROTEIN 20 FAMILY MEMBER"/>
    <property type="match status" value="1"/>
</dbReference>
<keyword evidence="1" id="KW-0346">Stress response</keyword>
<dbReference type="EMBL" id="JBEAFC010000009">
    <property type="protein sequence ID" value="KAL1542128.1"/>
    <property type="molecule type" value="Genomic_DNA"/>
</dbReference>
<dbReference type="InterPro" id="IPR002068">
    <property type="entry name" value="A-crystallin/Hsp20_dom"/>
</dbReference>
<proteinExistence type="inferred from homology"/>
<dbReference type="InterPro" id="IPR008978">
    <property type="entry name" value="HSP20-like_chaperone"/>
</dbReference>
<evidence type="ECO:0000313" key="5">
    <source>
        <dbReference type="EMBL" id="KAL1542128.1"/>
    </source>
</evidence>
<evidence type="ECO:0000256" key="2">
    <source>
        <dbReference type="PROSITE-ProRule" id="PRU00285"/>
    </source>
</evidence>
<evidence type="ECO:0000256" key="1">
    <source>
        <dbReference type="ARBA" id="ARBA00023016"/>
    </source>
</evidence>
<dbReference type="Gene3D" id="2.60.40.790">
    <property type="match status" value="1"/>
</dbReference>
<keyword evidence="6" id="KW-1185">Reference proteome</keyword>
<evidence type="ECO:0000313" key="6">
    <source>
        <dbReference type="Proteomes" id="UP001567538"/>
    </source>
</evidence>
<dbReference type="PROSITE" id="PS01031">
    <property type="entry name" value="SHSP"/>
    <property type="match status" value="1"/>
</dbReference>
<comment type="caution">
    <text evidence="5">The sequence shown here is derived from an EMBL/GenBank/DDBJ whole genome shotgun (WGS) entry which is preliminary data.</text>
</comment>
<dbReference type="AlphaFoldDB" id="A0ABD1GDC7"/>
<evidence type="ECO:0000256" key="3">
    <source>
        <dbReference type="RuleBase" id="RU003616"/>
    </source>
</evidence>
<gene>
    <name evidence="5" type="ORF">AAHA92_26264</name>
</gene>
<organism evidence="5 6">
    <name type="scientific">Salvia divinorum</name>
    <name type="common">Maria pastora</name>
    <name type="synonym">Diviner's sage</name>
    <dbReference type="NCBI Taxonomy" id="28513"/>
    <lineage>
        <taxon>Eukaryota</taxon>
        <taxon>Viridiplantae</taxon>
        <taxon>Streptophyta</taxon>
        <taxon>Embryophyta</taxon>
        <taxon>Tracheophyta</taxon>
        <taxon>Spermatophyta</taxon>
        <taxon>Magnoliopsida</taxon>
        <taxon>eudicotyledons</taxon>
        <taxon>Gunneridae</taxon>
        <taxon>Pentapetalae</taxon>
        <taxon>asterids</taxon>
        <taxon>lamiids</taxon>
        <taxon>Lamiales</taxon>
        <taxon>Lamiaceae</taxon>
        <taxon>Nepetoideae</taxon>
        <taxon>Mentheae</taxon>
        <taxon>Salviinae</taxon>
        <taxon>Salvia</taxon>
        <taxon>Salvia subgen. Calosphace</taxon>
    </lineage>
</organism>
<protein>
    <submittedName>
        <fullName evidence="5">16.9 kDa class I heat shock protein 1-like</fullName>
    </submittedName>
</protein>
<dbReference type="SUPFAM" id="SSF49764">
    <property type="entry name" value="HSP20-like chaperones"/>
    <property type="match status" value="1"/>
</dbReference>
<comment type="similarity">
    <text evidence="2 3">Belongs to the small heat shock protein (HSP20) family.</text>
</comment>
<name>A0ABD1GDC7_SALDI</name>
<feature type="domain" description="SHSP" evidence="4">
    <location>
        <begin position="56"/>
        <end position="169"/>
    </location>
</feature>
<dbReference type="Proteomes" id="UP001567538">
    <property type="component" value="Unassembled WGS sequence"/>
</dbReference>
<dbReference type="Pfam" id="PF00011">
    <property type="entry name" value="HSP20"/>
    <property type="match status" value="1"/>
</dbReference>